<evidence type="ECO:0000256" key="4">
    <source>
        <dbReference type="ARBA" id="ARBA00022989"/>
    </source>
</evidence>
<keyword evidence="4 6" id="KW-1133">Transmembrane helix</keyword>
<gene>
    <name evidence="7" type="ORF">VIN01S_23340</name>
</gene>
<evidence type="ECO:0000256" key="6">
    <source>
        <dbReference type="SAM" id="Phobius"/>
    </source>
</evidence>
<accession>A0A4Y3HXT9</accession>
<dbReference type="Proteomes" id="UP000318717">
    <property type="component" value="Unassembled WGS sequence"/>
</dbReference>
<feature type="transmembrane region" description="Helical" evidence="6">
    <location>
        <begin position="42"/>
        <end position="65"/>
    </location>
</feature>
<evidence type="ECO:0000256" key="1">
    <source>
        <dbReference type="ARBA" id="ARBA00004651"/>
    </source>
</evidence>
<dbReference type="GO" id="GO:0033228">
    <property type="term" value="P:cysteine export across plasma membrane"/>
    <property type="evidence" value="ECO:0007669"/>
    <property type="project" value="TreeGrafter"/>
</dbReference>
<proteinExistence type="predicted"/>
<evidence type="ECO:0000256" key="2">
    <source>
        <dbReference type="ARBA" id="ARBA00022475"/>
    </source>
</evidence>
<evidence type="ECO:0000313" key="8">
    <source>
        <dbReference type="Proteomes" id="UP000318717"/>
    </source>
</evidence>
<organism evidence="7 8">
    <name type="scientific">Vibrio inusitatus NBRC 102082</name>
    <dbReference type="NCBI Taxonomy" id="1219070"/>
    <lineage>
        <taxon>Bacteria</taxon>
        <taxon>Pseudomonadati</taxon>
        <taxon>Pseudomonadota</taxon>
        <taxon>Gammaproteobacteria</taxon>
        <taxon>Vibrionales</taxon>
        <taxon>Vibrionaceae</taxon>
        <taxon>Vibrio</taxon>
    </lineage>
</organism>
<protein>
    <submittedName>
        <fullName evidence="7">Amino acid transporter LysE</fullName>
    </submittedName>
</protein>
<dbReference type="PANTHER" id="PTHR30086">
    <property type="entry name" value="ARGININE EXPORTER PROTEIN ARGO"/>
    <property type="match status" value="1"/>
</dbReference>
<keyword evidence="2" id="KW-1003">Cell membrane</keyword>
<dbReference type="PANTHER" id="PTHR30086:SF20">
    <property type="entry name" value="ARGININE EXPORTER PROTEIN ARGO-RELATED"/>
    <property type="match status" value="1"/>
</dbReference>
<evidence type="ECO:0000256" key="5">
    <source>
        <dbReference type="ARBA" id="ARBA00023136"/>
    </source>
</evidence>
<reference evidence="7 8" key="1">
    <citation type="submission" date="2019-06" db="EMBL/GenBank/DDBJ databases">
        <title>Whole genome shotgun sequence of Vibrio inusitatus NBRC 102082.</title>
        <authorList>
            <person name="Hosoyama A."/>
            <person name="Uohara A."/>
            <person name="Ohji S."/>
            <person name="Ichikawa N."/>
        </authorList>
    </citation>
    <scope>NUCLEOTIDE SEQUENCE [LARGE SCALE GENOMIC DNA]</scope>
    <source>
        <strain evidence="7 8">NBRC 102082</strain>
    </source>
</reference>
<dbReference type="RefSeq" id="WP_141345968.1">
    <property type="nucleotide sequence ID" value="NZ_BJLF01000011.1"/>
</dbReference>
<feature type="transmembrane region" description="Helical" evidence="6">
    <location>
        <begin position="140"/>
        <end position="161"/>
    </location>
</feature>
<dbReference type="Pfam" id="PF01810">
    <property type="entry name" value="LysE"/>
    <property type="match status" value="1"/>
</dbReference>
<evidence type="ECO:0000313" key="7">
    <source>
        <dbReference type="EMBL" id="GEA51530.1"/>
    </source>
</evidence>
<feature type="transmembrane region" description="Helical" evidence="6">
    <location>
        <begin position="173"/>
        <end position="193"/>
    </location>
</feature>
<sequence length="194" mass="20954">MELHHLGALLLFALVSTSTPGPNNIMLMSSGANVGFKKTIPHMLGITIGFAVMLILVGVGLISVFNAYPQSHTILKYVSLGYLLYLAAKIATSGKIKEQSSFTPMNFISAACFQWVNPKGWSMALTAIALFSATGAWWELLIIAGMFTLANIPSVTLWTLAGTQLQRWLTTTIRIKSFNAIMASLLVLSAVSML</sequence>
<feature type="transmembrane region" description="Helical" evidence="6">
    <location>
        <begin position="77"/>
        <end position="96"/>
    </location>
</feature>
<dbReference type="EMBL" id="BJLF01000011">
    <property type="protein sequence ID" value="GEA51530.1"/>
    <property type="molecule type" value="Genomic_DNA"/>
</dbReference>
<keyword evidence="8" id="KW-1185">Reference proteome</keyword>
<dbReference type="GO" id="GO:0015171">
    <property type="term" value="F:amino acid transmembrane transporter activity"/>
    <property type="evidence" value="ECO:0007669"/>
    <property type="project" value="TreeGrafter"/>
</dbReference>
<dbReference type="GO" id="GO:0005886">
    <property type="term" value="C:plasma membrane"/>
    <property type="evidence" value="ECO:0007669"/>
    <property type="project" value="UniProtKB-SubCell"/>
</dbReference>
<dbReference type="InterPro" id="IPR001123">
    <property type="entry name" value="LeuE-type"/>
</dbReference>
<comment type="subcellular location">
    <subcellularLocation>
        <location evidence="1">Cell membrane</location>
        <topology evidence="1">Multi-pass membrane protein</topology>
    </subcellularLocation>
</comment>
<dbReference type="OrthoDB" id="9812084at2"/>
<keyword evidence="5 6" id="KW-0472">Membrane</keyword>
<keyword evidence="3 6" id="KW-0812">Transmembrane</keyword>
<comment type="caution">
    <text evidence="7">The sequence shown here is derived from an EMBL/GenBank/DDBJ whole genome shotgun (WGS) entry which is preliminary data.</text>
</comment>
<name>A0A4Y3HXT9_9VIBR</name>
<dbReference type="AlphaFoldDB" id="A0A4Y3HXT9"/>
<evidence type="ECO:0000256" key="3">
    <source>
        <dbReference type="ARBA" id="ARBA00022692"/>
    </source>
</evidence>